<evidence type="ECO:0000259" key="14">
    <source>
        <dbReference type="Pfam" id="PF02355"/>
    </source>
</evidence>
<name>A0A7C5I4J2_UNCW3</name>
<dbReference type="Pfam" id="PF02355">
    <property type="entry name" value="SecD_SecF_C"/>
    <property type="match status" value="1"/>
</dbReference>
<evidence type="ECO:0000313" key="15">
    <source>
        <dbReference type="EMBL" id="HHF58126.1"/>
    </source>
</evidence>
<feature type="transmembrane region" description="Helical" evidence="13">
    <location>
        <begin position="102"/>
        <end position="123"/>
    </location>
</feature>
<evidence type="ECO:0000256" key="12">
    <source>
        <dbReference type="ARBA" id="ARBA00061053"/>
    </source>
</evidence>
<keyword evidence="8" id="KW-0811">Translocation</keyword>
<dbReference type="GO" id="GO:0006886">
    <property type="term" value="P:intracellular protein transport"/>
    <property type="evidence" value="ECO:0007669"/>
    <property type="project" value="InterPro"/>
</dbReference>
<dbReference type="InterPro" id="IPR005665">
    <property type="entry name" value="SecF_bac"/>
</dbReference>
<dbReference type="Proteomes" id="UP000886014">
    <property type="component" value="Unassembled WGS sequence"/>
</dbReference>
<comment type="function">
    <text evidence="10">Part of the Sec protein translocase complex. Interacts with the SecYEG preprotein conducting channel. SecDF uses the proton motive force (PMF) to complete protein translocation after the ATP-dependent function of SecA.</text>
</comment>
<protein>
    <recommendedName>
        <fullName evidence="2">Protein translocase subunit SecF</fullName>
    </recommendedName>
</protein>
<evidence type="ECO:0000256" key="6">
    <source>
        <dbReference type="ARBA" id="ARBA00022927"/>
    </source>
</evidence>
<dbReference type="GO" id="GO:0015450">
    <property type="term" value="F:protein-transporting ATPase activity"/>
    <property type="evidence" value="ECO:0007669"/>
    <property type="project" value="InterPro"/>
</dbReference>
<gene>
    <name evidence="15" type="primary">secF</name>
    <name evidence="15" type="ORF">ENL41_01725</name>
</gene>
<dbReference type="AlphaFoldDB" id="A0A7C5I4J2"/>
<evidence type="ECO:0000256" key="13">
    <source>
        <dbReference type="SAM" id="Phobius"/>
    </source>
</evidence>
<keyword evidence="4" id="KW-1003">Cell membrane</keyword>
<evidence type="ECO:0000256" key="4">
    <source>
        <dbReference type="ARBA" id="ARBA00022475"/>
    </source>
</evidence>
<dbReference type="PANTHER" id="PTHR30081">
    <property type="entry name" value="PROTEIN-EXPORT MEMBRANE PROTEIN SEC"/>
    <property type="match status" value="1"/>
</dbReference>
<evidence type="ECO:0000256" key="10">
    <source>
        <dbReference type="ARBA" id="ARBA00059018"/>
    </source>
</evidence>
<proteinExistence type="inferred from homology"/>
<feature type="transmembrane region" description="Helical" evidence="13">
    <location>
        <begin position="78"/>
        <end position="95"/>
    </location>
</feature>
<evidence type="ECO:0000256" key="3">
    <source>
        <dbReference type="ARBA" id="ARBA00022448"/>
    </source>
</evidence>
<dbReference type="NCBIfam" id="TIGR00916">
    <property type="entry name" value="2A0604s01"/>
    <property type="match status" value="1"/>
</dbReference>
<keyword evidence="7 13" id="KW-1133">Transmembrane helix</keyword>
<feature type="transmembrane region" description="Helical" evidence="13">
    <location>
        <begin position="213"/>
        <end position="236"/>
    </location>
</feature>
<keyword evidence="9 13" id="KW-0472">Membrane</keyword>
<dbReference type="PANTHER" id="PTHR30081:SF8">
    <property type="entry name" value="PROTEIN TRANSLOCASE SUBUNIT SECF"/>
    <property type="match status" value="1"/>
</dbReference>
<evidence type="ECO:0000256" key="11">
    <source>
        <dbReference type="ARBA" id="ARBA00060856"/>
    </source>
</evidence>
<sequence>RFEKALDIAVVRKAISDIGLNAEIQSFGDANTYIIKYHVERDADEMVSSLSKATGLAVSLERNETVGPSVGKELQKKAFVAIFVGLVLMLLYIWFRFDFKFGLGAIIALFHDVFITIGIYTLLGKEITIPIVAALLTILGYSINDSIVISDRIREHLKKFGKVIPYGKVEEIFNRAVNDTLSRTIITSFTTLLVLLSILIFGGPVIFDFAFALAIGVIIGTYSSIFVVAALVVDWMQFQRRKAKS</sequence>
<comment type="similarity">
    <text evidence="11">In the C-terminal section; belongs to the SecD/SecF family. SecF subfamily.</text>
</comment>
<keyword evidence="6" id="KW-0653">Protein transport</keyword>
<evidence type="ECO:0000256" key="9">
    <source>
        <dbReference type="ARBA" id="ARBA00023136"/>
    </source>
</evidence>
<comment type="subcellular location">
    <subcellularLocation>
        <location evidence="1">Cell membrane</location>
        <topology evidence="1">Multi-pass membrane protein</topology>
    </subcellularLocation>
</comment>
<dbReference type="EMBL" id="DRTV01000123">
    <property type="protein sequence ID" value="HHF58126.1"/>
    <property type="molecule type" value="Genomic_DNA"/>
</dbReference>
<evidence type="ECO:0000256" key="5">
    <source>
        <dbReference type="ARBA" id="ARBA00022692"/>
    </source>
</evidence>
<dbReference type="InterPro" id="IPR055344">
    <property type="entry name" value="SecD_SecF_C_bact"/>
</dbReference>
<dbReference type="InterPro" id="IPR048634">
    <property type="entry name" value="SecD_SecF_C"/>
</dbReference>
<evidence type="ECO:0000256" key="7">
    <source>
        <dbReference type="ARBA" id="ARBA00022989"/>
    </source>
</evidence>
<feature type="transmembrane region" description="Helical" evidence="13">
    <location>
        <begin position="185"/>
        <end position="207"/>
    </location>
</feature>
<feature type="domain" description="Protein export membrane protein SecD/SecF C-terminal" evidence="14">
    <location>
        <begin position="50"/>
        <end position="236"/>
    </location>
</feature>
<evidence type="ECO:0000256" key="2">
    <source>
        <dbReference type="ARBA" id="ARBA00015792"/>
    </source>
</evidence>
<keyword evidence="5 13" id="KW-0812">Transmembrane</keyword>
<dbReference type="InterPro" id="IPR022645">
    <property type="entry name" value="SecD/SecF_bac"/>
</dbReference>
<reference evidence="15" key="1">
    <citation type="journal article" date="2020" name="mSystems">
        <title>Genome- and Community-Level Interaction Insights into Carbon Utilization and Element Cycling Functions of Hydrothermarchaeota in Hydrothermal Sediment.</title>
        <authorList>
            <person name="Zhou Z."/>
            <person name="Liu Y."/>
            <person name="Xu W."/>
            <person name="Pan J."/>
            <person name="Luo Z.H."/>
            <person name="Li M."/>
        </authorList>
    </citation>
    <scope>NUCLEOTIDE SEQUENCE [LARGE SCALE GENOMIC DNA]</scope>
    <source>
        <strain evidence="15">HyVt-94</strain>
    </source>
</reference>
<dbReference type="GO" id="GO:0005886">
    <property type="term" value="C:plasma membrane"/>
    <property type="evidence" value="ECO:0007669"/>
    <property type="project" value="UniProtKB-SubCell"/>
</dbReference>
<dbReference type="HAMAP" id="MF_01464_B">
    <property type="entry name" value="SecF_B"/>
    <property type="match status" value="1"/>
</dbReference>
<dbReference type="Gene3D" id="1.20.1640.10">
    <property type="entry name" value="Multidrug efflux transporter AcrB transmembrane domain"/>
    <property type="match status" value="1"/>
</dbReference>
<dbReference type="NCBIfam" id="TIGR00966">
    <property type="entry name" value="transloc_SecF"/>
    <property type="match status" value="1"/>
</dbReference>
<dbReference type="SUPFAM" id="SSF82866">
    <property type="entry name" value="Multidrug efflux transporter AcrB transmembrane domain"/>
    <property type="match status" value="1"/>
</dbReference>
<evidence type="ECO:0000256" key="8">
    <source>
        <dbReference type="ARBA" id="ARBA00023010"/>
    </source>
</evidence>
<feature type="transmembrane region" description="Helical" evidence="13">
    <location>
        <begin position="129"/>
        <end position="149"/>
    </location>
</feature>
<dbReference type="InterPro" id="IPR022813">
    <property type="entry name" value="SecD/SecF_arch_bac"/>
</dbReference>
<evidence type="ECO:0000256" key="1">
    <source>
        <dbReference type="ARBA" id="ARBA00004651"/>
    </source>
</evidence>
<dbReference type="FunFam" id="1.20.1640.10:FF:000024">
    <property type="entry name" value="Multifunctional fusion protein"/>
    <property type="match status" value="1"/>
</dbReference>
<comment type="similarity">
    <text evidence="12">In the N-terminal section; belongs to the SecD/SecF family. SecD subfamily.</text>
</comment>
<accession>A0A7C5I4J2</accession>
<feature type="non-terminal residue" evidence="15">
    <location>
        <position position="1"/>
    </location>
</feature>
<keyword evidence="3" id="KW-0813">Transport</keyword>
<organism evidence="15">
    <name type="scientific">candidate division WOR-3 bacterium</name>
    <dbReference type="NCBI Taxonomy" id="2052148"/>
    <lineage>
        <taxon>Bacteria</taxon>
        <taxon>Bacteria division WOR-3</taxon>
    </lineage>
</organism>
<dbReference type="PRINTS" id="PR01755">
    <property type="entry name" value="SECFTRNLCASE"/>
</dbReference>
<comment type="caution">
    <text evidence="15">The sequence shown here is derived from an EMBL/GenBank/DDBJ whole genome shotgun (WGS) entry which is preliminary data.</text>
</comment>